<gene>
    <name evidence="1" type="ORF">CWATWH0401_2995</name>
</gene>
<dbReference type="Proteomes" id="UP000018198">
    <property type="component" value="Unassembled WGS sequence"/>
</dbReference>
<reference evidence="1 2" key="2">
    <citation type="submission" date="2013-09" db="EMBL/GenBank/DDBJ databases">
        <title>Whole genome comparison of six Crocosphaera watsonii strains with differing phenotypes.</title>
        <authorList>
            <person name="Bench S.R."/>
            <person name="Heller P."/>
            <person name="Frank I."/>
            <person name="Arciniega M."/>
            <person name="Shilova I.N."/>
            <person name="Zehr J.P."/>
        </authorList>
    </citation>
    <scope>NUCLEOTIDE SEQUENCE [LARGE SCALE GENOMIC DNA]</scope>
    <source>
        <strain evidence="1 2">WH 0401</strain>
    </source>
</reference>
<dbReference type="EMBL" id="CAQM01000473">
    <property type="protein sequence ID" value="CCQ62261.1"/>
    <property type="molecule type" value="Genomic_DNA"/>
</dbReference>
<name>T2JAU1_CROWT</name>
<dbReference type="AlphaFoldDB" id="T2JAU1"/>
<protein>
    <submittedName>
        <fullName evidence="1">Uncharacterized protein</fullName>
    </submittedName>
</protein>
<sequence length="61" mass="6797">MKINTPTDIVSRGFKIGESDFDKLKGKSKELGVSIAVLLHYFVSSTEFENLTTFLQSKKDG</sequence>
<proteinExistence type="predicted"/>
<comment type="caution">
    <text evidence="1">The sequence shown here is derived from an EMBL/GenBank/DDBJ whole genome shotgun (WGS) entry which is preliminary data.</text>
</comment>
<organism evidence="1 2">
    <name type="scientific">Crocosphaera watsonii WH 0401</name>
    <dbReference type="NCBI Taxonomy" id="555881"/>
    <lineage>
        <taxon>Bacteria</taxon>
        <taxon>Bacillati</taxon>
        <taxon>Cyanobacteriota</taxon>
        <taxon>Cyanophyceae</taxon>
        <taxon>Oscillatoriophycideae</taxon>
        <taxon>Chroococcales</taxon>
        <taxon>Aphanothecaceae</taxon>
        <taxon>Crocosphaera</taxon>
    </lineage>
</organism>
<evidence type="ECO:0000313" key="1">
    <source>
        <dbReference type="EMBL" id="CCQ62261.1"/>
    </source>
</evidence>
<evidence type="ECO:0000313" key="2">
    <source>
        <dbReference type="Proteomes" id="UP000018198"/>
    </source>
</evidence>
<dbReference type="RefSeq" id="WP_021835808.1">
    <property type="nucleotide sequence ID" value="NZ_CAQM01000473.1"/>
</dbReference>
<accession>T2JAU1</accession>
<reference evidence="1 2" key="1">
    <citation type="submission" date="2013-01" db="EMBL/GenBank/DDBJ databases">
        <authorList>
            <person name="Bench S."/>
        </authorList>
    </citation>
    <scope>NUCLEOTIDE SEQUENCE [LARGE SCALE GENOMIC DNA]</scope>
    <source>
        <strain evidence="1 2">WH 0401</strain>
    </source>
</reference>